<dbReference type="RefSeq" id="WP_148931259.1">
    <property type="nucleotide sequence ID" value="NZ_VNHS01000008.1"/>
</dbReference>
<dbReference type="AlphaFoldDB" id="A0A5S5C2U5"/>
<dbReference type="PANTHER" id="PTHR33434">
    <property type="entry name" value="DEGV DOMAIN-CONTAINING PROTEIN DR_1986-RELATED"/>
    <property type="match status" value="1"/>
</dbReference>
<dbReference type="InterPro" id="IPR003797">
    <property type="entry name" value="DegV"/>
</dbReference>
<reference evidence="2 3" key="1">
    <citation type="submission" date="2019-07" db="EMBL/GenBank/DDBJ databases">
        <title>Genomic Encyclopedia of Type Strains, Phase III (KMG-III): the genomes of soil and plant-associated and newly described type strains.</title>
        <authorList>
            <person name="Whitman W."/>
        </authorList>
    </citation>
    <scope>NUCLEOTIDE SEQUENCE [LARGE SCALE GENOMIC DNA]</scope>
    <source>
        <strain evidence="2 3">BL24</strain>
    </source>
</reference>
<dbReference type="Gene3D" id="3.30.1180.10">
    <property type="match status" value="1"/>
</dbReference>
<keyword evidence="3" id="KW-1185">Reference proteome</keyword>
<organism evidence="2 3">
    <name type="scientific">Paenibacillus methanolicus</name>
    <dbReference type="NCBI Taxonomy" id="582686"/>
    <lineage>
        <taxon>Bacteria</taxon>
        <taxon>Bacillati</taxon>
        <taxon>Bacillota</taxon>
        <taxon>Bacilli</taxon>
        <taxon>Bacillales</taxon>
        <taxon>Paenibacillaceae</taxon>
        <taxon>Paenibacillus</taxon>
    </lineage>
</organism>
<protein>
    <submittedName>
        <fullName evidence="2">DegV family protein with EDD domain</fullName>
    </submittedName>
</protein>
<dbReference type="PANTHER" id="PTHR33434:SF2">
    <property type="entry name" value="FATTY ACID-BINDING PROTEIN TM_1468"/>
    <property type="match status" value="1"/>
</dbReference>
<dbReference type="GO" id="GO:0008289">
    <property type="term" value="F:lipid binding"/>
    <property type="evidence" value="ECO:0007669"/>
    <property type="project" value="UniProtKB-KW"/>
</dbReference>
<proteinExistence type="predicted"/>
<evidence type="ECO:0000313" key="2">
    <source>
        <dbReference type="EMBL" id="TYP72650.1"/>
    </source>
</evidence>
<dbReference type="SUPFAM" id="SSF82549">
    <property type="entry name" value="DAK1/DegV-like"/>
    <property type="match status" value="1"/>
</dbReference>
<dbReference type="NCBIfam" id="TIGR00762">
    <property type="entry name" value="DegV"/>
    <property type="match status" value="1"/>
</dbReference>
<sequence>MSKVRIVTDSTSDIPPEMRDQLGIDLVPLKVIFGEETYLDGITLSPEQFYEKLQRAQSLPTTSQPSPIEFMETYARILNEDPGASIISIHLSAKFSGTFQSAMIGQSMLERDADISVYDSKSATYGIGLLVVHAAKLAQAGKSKAEILDEIEQLNQDKKLYFIVDTLEYLQKGGRIGKASAVIGSILNIKPILSIDNEGEVTAIDKVRGQKKAVARILELVERDFGRDPVELTIAWTNVKDLALELGRLVQEKLDVRAVHHTWIGPVIGAHVGPGAAAIFINRVRG</sequence>
<keyword evidence="1" id="KW-0446">Lipid-binding</keyword>
<comment type="caution">
    <text evidence="2">The sequence shown here is derived from an EMBL/GenBank/DDBJ whole genome shotgun (WGS) entry which is preliminary data.</text>
</comment>
<dbReference type="InterPro" id="IPR050270">
    <property type="entry name" value="DegV_domain_contain"/>
</dbReference>
<evidence type="ECO:0000256" key="1">
    <source>
        <dbReference type="ARBA" id="ARBA00023121"/>
    </source>
</evidence>
<dbReference type="PROSITE" id="PS51482">
    <property type="entry name" value="DEGV"/>
    <property type="match status" value="1"/>
</dbReference>
<name>A0A5S5C2U5_9BACL</name>
<dbReference type="Pfam" id="PF02645">
    <property type="entry name" value="DegV"/>
    <property type="match status" value="1"/>
</dbReference>
<gene>
    <name evidence="2" type="ORF">BCM02_108305</name>
</gene>
<dbReference type="OrthoDB" id="9780660at2"/>
<evidence type="ECO:0000313" key="3">
    <source>
        <dbReference type="Proteomes" id="UP000323257"/>
    </source>
</evidence>
<dbReference type="InterPro" id="IPR043168">
    <property type="entry name" value="DegV_C"/>
</dbReference>
<dbReference type="Proteomes" id="UP000323257">
    <property type="component" value="Unassembled WGS sequence"/>
</dbReference>
<accession>A0A5S5C2U5</accession>
<dbReference type="Gene3D" id="3.40.50.10170">
    <property type="match status" value="1"/>
</dbReference>
<dbReference type="EMBL" id="VNHS01000008">
    <property type="protein sequence ID" value="TYP72650.1"/>
    <property type="molecule type" value="Genomic_DNA"/>
</dbReference>